<accession>A0ACC0CAH1</accession>
<protein>
    <submittedName>
        <fullName evidence="1">Uncharacterized protein</fullName>
    </submittedName>
</protein>
<gene>
    <name evidence="1" type="ORF">M9H77_03159</name>
</gene>
<keyword evidence="2" id="KW-1185">Reference proteome</keyword>
<dbReference type="EMBL" id="CM044701">
    <property type="protein sequence ID" value="KAI5681931.1"/>
    <property type="molecule type" value="Genomic_DNA"/>
</dbReference>
<proteinExistence type="predicted"/>
<dbReference type="Proteomes" id="UP001060085">
    <property type="component" value="Linkage Group LG01"/>
</dbReference>
<comment type="caution">
    <text evidence="1">The sequence shown here is derived from an EMBL/GenBank/DDBJ whole genome shotgun (WGS) entry which is preliminary data.</text>
</comment>
<evidence type="ECO:0000313" key="2">
    <source>
        <dbReference type="Proteomes" id="UP001060085"/>
    </source>
</evidence>
<reference evidence="2" key="1">
    <citation type="journal article" date="2023" name="Nat. Plants">
        <title>Single-cell RNA sequencing provides a high-resolution roadmap for understanding the multicellular compartmentation of specialized metabolism.</title>
        <authorList>
            <person name="Sun S."/>
            <person name="Shen X."/>
            <person name="Li Y."/>
            <person name="Li Y."/>
            <person name="Wang S."/>
            <person name="Li R."/>
            <person name="Zhang H."/>
            <person name="Shen G."/>
            <person name="Guo B."/>
            <person name="Wei J."/>
            <person name="Xu J."/>
            <person name="St-Pierre B."/>
            <person name="Chen S."/>
            <person name="Sun C."/>
        </authorList>
    </citation>
    <scope>NUCLEOTIDE SEQUENCE [LARGE SCALE GENOMIC DNA]</scope>
</reference>
<organism evidence="1 2">
    <name type="scientific">Catharanthus roseus</name>
    <name type="common">Madagascar periwinkle</name>
    <name type="synonym">Vinca rosea</name>
    <dbReference type="NCBI Taxonomy" id="4058"/>
    <lineage>
        <taxon>Eukaryota</taxon>
        <taxon>Viridiplantae</taxon>
        <taxon>Streptophyta</taxon>
        <taxon>Embryophyta</taxon>
        <taxon>Tracheophyta</taxon>
        <taxon>Spermatophyta</taxon>
        <taxon>Magnoliopsida</taxon>
        <taxon>eudicotyledons</taxon>
        <taxon>Gunneridae</taxon>
        <taxon>Pentapetalae</taxon>
        <taxon>asterids</taxon>
        <taxon>lamiids</taxon>
        <taxon>Gentianales</taxon>
        <taxon>Apocynaceae</taxon>
        <taxon>Rauvolfioideae</taxon>
        <taxon>Vinceae</taxon>
        <taxon>Catharanthinae</taxon>
        <taxon>Catharanthus</taxon>
    </lineage>
</organism>
<sequence>MGTQLGGNFDDQISDYKSNDECEIEYLSDSEFEDDLMGGCLNRHELIIPETRDKSDKTRVTVRCGSLDCPSRVHACILQHGVTFKIKKCNPDHNFTMQDKIKASAAWIANIIVDVFRNDQNVKPSVLKQALNKYSSVMPQERQNYVLKKIALEMIDGNHNDSYCMLPAYDEMVKNTNLGSIAMLDYSHPSGSTIASKLNNISESARCCTIQVANTYEFEVKDGNMLYISNLRLKTFRCKAKTRKSSGNGVELVDPLPLTLDETVGEGAVFIKAHWVLEAKSAHLQAPDTPTVDGRYTRPTACGPGDVNINMDQDLELDLSNTIQPQSPSLLILKFIDFKDSHMQNDHLTFSNDPEFFILNLDHALEYESHSMPLSVHCVSNMQERIRVVTRAKAKQLKSHKDQIEQEKFQGLNFDVNFDVQDFMGLTF</sequence>
<evidence type="ECO:0000313" key="1">
    <source>
        <dbReference type="EMBL" id="KAI5681931.1"/>
    </source>
</evidence>
<name>A0ACC0CAH1_CATRO</name>